<gene>
    <name evidence="1" type="ordered locus">Snov_0674</name>
</gene>
<name>D7A4V8_ANCN5</name>
<evidence type="ECO:0000313" key="2">
    <source>
        <dbReference type="Proteomes" id="UP000006633"/>
    </source>
</evidence>
<dbReference type="AlphaFoldDB" id="D7A4V8"/>
<dbReference type="KEGG" id="sno:Snov_0674"/>
<dbReference type="HOGENOM" id="CLU_3012112_0_0_5"/>
<dbReference type="EMBL" id="CP002026">
    <property type="protein sequence ID" value="ADH88006.1"/>
    <property type="molecule type" value="Genomic_DNA"/>
</dbReference>
<protein>
    <submittedName>
        <fullName evidence="1">Uncharacterized protein</fullName>
    </submittedName>
</protein>
<reference evidence="1 2" key="1">
    <citation type="journal article" date="2012" name="Stand. Genomic Sci.">
        <title>Complete genome sequence of the facultatively chemolithoautotrophic and methylotrophic alpha Proteobacterium Starkeya novella type strain (ATCC 8093(T)).</title>
        <authorList>
            <person name="Kappler U."/>
            <person name="Davenport K."/>
            <person name="Beatson S."/>
            <person name="Lucas S."/>
            <person name="Lapidus A."/>
            <person name="Copeland A."/>
            <person name="Berry K.W."/>
            <person name="Glavina Del Rio T."/>
            <person name="Hammon N."/>
            <person name="Dalin E."/>
            <person name="Tice H."/>
            <person name="Pitluck S."/>
            <person name="Richardson P."/>
            <person name="Bruce D."/>
            <person name="Goodwin L.A."/>
            <person name="Han C."/>
            <person name="Tapia R."/>
            <person name="Detter J.C."/>
            <person name="Chang Y.J."/>
            <person name="Jeffries C.D."/>
            <person name="Land M."/>
            <person name="Hauser L."/>
            <person name="Kyrpides N.C."/>
            <person name="Goker M."/>
            <person name="Ivanova N."/>
            <person name="Klenk H.P."/>
            <person name="Woyke T."/>
        </authorList>
    </citation>
    <scope>NUCLEOTIDE SEQUENCE [LARGE SCALE GENOMIC DNA]</scope>
    <source>
        <strain evidence="2">ATCC 8093 / DSM 506 / JCM 20403 / CCM 1077 / IAM 12100 / NBRC 12443 / NCIMB 10456</strain>
    </source>
</reference>
<accession>D7A4V8</accession>
<organism evidence="1 2">
    <name type="scientific">Ancylobacter novellus (strain ATCC 8093 / DSM 506 / JCM 20403 / CCM 1077 / IAM 12100 / NBRC 12443 / NCIMB 10456)</name>
    <name type="common">Starkeya novella</name>
    <dbReference type="NCBI Taxonomy" id="639283"/>
    <lineage>
        <taxon>Bacteria</taxon>
        <taxon>Pseudomonadati</taxon>
        <taxon>Pseudomonadota</taxon>
        <taxon>Alphaproteobacteria</taxon>
        <taxon>Hyphomicrobiales</taxon>
        <taxon>Xanthobacteraceae</taxon>
        <taxon>Ancylobacter</taxon>
    </lineage>
</organism>
<proteinExistence type="predicted"/>
<sequence length="56" mass="6164">MGAVIPFPIRRTQGETRGVRVPPDYPGEVVILPVVQFLRHEPVPLAPVKPAAREPL</sequence>
<dbReference type="Proteomes" id="UP000006633">
    <property type="component" value="Chromosome"/>
</dbReference>
<dbReference type="RefSeq" id="WP_013165511.1">
    <property type="nucleotide sequence ID" value="NC_014217.1"/>
</dbReference>
<evidence type="ECO:0000313" key="1">
    <source>
        <dbReference type="EMBL" id="ADH88006.1"/>
    </source>
</evidence>
<keyword evidence="2" id="KW-1185">Reference proteome</keyword>